<feature type="region of interest" description="Disordered" evidence="1">
    <location>
        <begin position="23"/>
        <end position="42"/>
    </location>
</feature>
<evidence type="ECO:0000313" key="3">
    <source>
        <dbReference type="Proteomes" id="UP000694853"/>
    </source>
</evidence>
<dbReference type="GeneID" id="113852030"/>
<feature type="region of interest" description="Disordered" evidence="1">
    <location>
        <begin position="409"/>
        <end position="436"/>
    </location>
</feature>
<dbReference type="RefSeq" id="XP_027338093.1">
    <property type="nucleotide sequence ID" value="XM_027482292.1"/>
</dbReference>
<evidence type="ECO:0000256" key="1">
    <source>
        <dbReference type="SAM" id="MobiDB-lite"/>
    </source>
</evidence>
<dbReference type="Pfam" id="PF03732">
    <property type="entry name" value="Retrotrans_gag"/>
    <property type="match status" value="1"/>
</dbReference>
<accession>A0A8B8K4T5</accession>
<dbReference type="OrthoDB" id="1923650at2759"/>
<keyword evidence="3" id="KW-1185">Reference proteome</keyword>
<dbReference type="InterPro" id="IPR005162">
    <property type="entry name" value="Retrotrans_gag_dom"/>
</dbReference>
<feature type="compositionally biased region" description="Polar residues" evidence="1">
    <location>
        <begin position="413"/>
        <end position="422"/>
    </location>
</feature>
<reference evidence="4" key="2">
    <citation type="submission" date="2025-08" db="UniProtKB">
        <authorList>
            <consortium name="RefSeq"/>
        </authorList>
    </citation>
    <scope>IDENTIFICATION</scope>
    <source>
        <tissue evidence="4">Young leaves</tissue>
    </source>
</reference>
<reference evidence="3" key="1">
    <citation type="journal article" date="2019" name="Toxins">
        <title>Detection of Abrin-Like and Prepropulchellin-Like Toxin Genes and Transcripts Using Whole Genome Sequencing and Full-Length Transcript Sequencing of Abrus precatorius.</title>
        <authorList>
            <person name="Hovde B.T."/>
            <person name="Daligault H.E."/>
            <person name="Hanschen E.R."/>
            <person name="Kunde Y.A."/>
            <person name="Johnson M.B."/>
            <person name="Starkenburg S.R."/>
            <person name="Johnson S.L."/>
        </authorList>
    </citation>
    <scope>NUCLEOTIDE SEQUENCE [LARGE SCALE GENOMIC DNA]</scope>
</reference>
<protein>
    <submittedName>
        <fullName evidence="4">Uncharacterized protein LOC113852030</fullName>
    </submittedName>
</protein>
<feature type="compositionally biased region" description="Basic and acidic residues" evidence="1">
    <location>
        <begin position="33"/>
        <end position="42"/>
    </location>
</feature>
<sequence>MTRSRSKHLFDIDPEIDRTYHRLQRGQSSVHHSSSDRSHSREHCRLDLSNDSYFSDSEFGTSISDTLSTHSDTMAHNNHERTLKELAAPDVTYQPLGIQYLDIDVPFELKSGLIHLLPKFNGSAGEDPHKHLKEFHIVCSTMRPQGVPEDHIKLKAFPFSLDGAAKDWLYYLQPGSVTCWIDMKRMFLQKFFPASRAATIRTEISGIRQISQESLYEYWERFKKLCATCPHHQISDQLLIQYIYEGLAPMERSMLDAASGGALMDKTPSSARALIDNMVENSQQFSIRAMTPMREVHNVHQTNHMPAENRLESRIKELTTFVRQLAVAQQVAPQRPRDCQICSSIEHASDCCPLLQEGNQQASVQGVFSGRQDQYRASNFQQQQMRQQHPYRFQYQSHNPAFNDHPNMRYGASEQQQGTGQASGAYRPPPMRQQQQNFEPSLEDLVKQMAKNNLQFQQNVNASIQDLQTQIGQLATTVNQFKSQGSG</sequence>
<proteinExistence type="predicted"/>
<dbReference type="PANTHER" id="PTHR33223">
    <property type="entry name" value="CCHC-TYPE DOMAIN-CONTAINING PROTEIN"/>
    <property type="match status" value="1"/>
</dbReference>
<evidence type="ECO:0000259" key="2">
    <source>
        <dbReference type="Pfam" id="PF03732"/>
    </source>
</evidence>
<evidence type="ECO:0000313" key="4">
    <source>
        <dbReference type="RefSeq" id="XP_027338093.1"/>
    </source>
</evidence>
<dbReference type="KEGG" id="aprc:113852030"/>
<dbReference type="Proteomes" id="UP000694853">
    <property type="component" value="Unplaced"/>
</dbReference>
<organism evidence="3 4">
    <name type="scientific">Abrus precatorius</name>
    <name type="common">Indian licorice</name>
    <name type="synonym">Glycine abrus</name>
    <dbReference type="NCBI Taxonomy" id="3816"/>
    <lineage>
        <taxon>Eukaryota</taxon>
        <taxon>Viridiplantae</taxon>
        <taxon>Streptophyta</taxon>
        <taxon>Embryophyta</taxon>
        <taxon>Tracheophyta</taxon>
        <taxon>Spermatophyta</taxon>
        <taxon>Magnoliopsida</taxon>
        <taxon>eudicotyledons</taxon>
        <taxon>Gunneridae</taxon>
        <taxon>Pentapetalae</taxon>
        <taxon>rosids</taxon>
        <taxon>fabids</taxon>
        <taxon>Fabales</taxon>
        <taxon>Fabaceae</taxon>
        <taxon>Papilionoideae</taxon>
        <taxon>50 kb inversion clade</taxon>
        <taxon>NPAAA clade</taxon>
        <taxon>indigoferoid/millettioid clade</taxon>
        <taxon>Abreae</taxon>
        <taxon>Abrus</taxon>
    </lineage>
</organism>
<name>A0A8B8K4T5_ABRPR</name>
<dbReference type="PANTHER" id="PTHR33223:SF3">
    <property type="match status" value="1"/>
</dbReference>
<dbReference type="AlphaFoldDB" id="A0A8B8K4T5"/>
<feature type="domain" description="Retrotransposon gag" evidence="2">
    <location>
        <begin position="155"/>
        <end position="248"/>
    </location>
</feature>
<gene>
    <name evidence="4" type="primary">LOC113852030</name>
</gene>